<dbReference type="GO" id="GO:0004135">
    <property type="term" value="F:amylo-alpha-1,6-glucosidase activity"/>
    <property type="evidence" value="ECO:0007669"/>
    <property type="project" value="InterPro"/>
</dbReference>
<accession>L8JTG2</accession>
<comment type="caution">
    <text evidence="3">The sequence shown here is derived from an EMBL/GenBank/DDBJ whole genome shotgun (WGS) entry which is preliminary data.</text>
</comment>
<dbReference type="InterPro" id="IPR010401">
    <property type="entry name" value="AGL/Gdb1"/>
</dbReference>
<organism evidence="3 4">
    <name type="scientific">Fulvivirga imtechensis AK7</name>
    <dbReference type="NCBI Taxonomy" id="1237149"/>
    <lineage>
        <taxon>Bacteria</taxon>
        <taxon>Pseudomonadati</taxon>
        <taxon>Bacteroidota</taxon>
        <taxon>Cytophagia</taxon>
        <taxon>Cytophagales</taxon>
        <taxon>Fulvivirgaceae</taxon>
        <taxon>Fulvivirga</taxon>
    </lineage>
</organism>
<dbReference type="PANTHER" id="PTHR10569">
    <property type="entry name" value="GLYCOGEN DEBRANCHING ENZYME"/>
    <property type="match status" value="1"/>
</dbReference>
<proteinExistence type="predicted"/>
<dbReference type="OrthoDB" id="9761875at2"/>
<dbReference type="InterPro" id="IPR008928">
    <property type="entry name" value="6-hairpin_glycosidase_sf"/>
</dbReference>
<dbReference type="EMBL" id="AMZN01000049">
    <property type="protein sequence ID" value="ELR70784.1"/>
    <property type="molecule type" value="Genomic_DNA"/>
</dbReference>
<dbReference type="RefSeq" id="WP_009580758.1">
    <property type="nucleotide sequence ID" value="NZ_AMZN01000049.1"/>
</dbReference>
<evidence type="ECO:0000259" key="2">
    <source>
        <dbReference type="Pfam" id="PF12439"/>
    </source>
</evidence>
<reference evidence="3 4" key="1">
    <citation type="submission" date="2012-12" db="EMBL/GenBank/DDBJ databases">
        <title>Genome assembly of Fulvivirga imtechensis AK7.</title>
        <authorList>
            <person name="Nupur N."/>
            <person name="Khatri I."/>
            <person name="Kumar R."/>
            <person name="Subramanian S."/>
            <person name="Pinnaka A."/>
        </authorList>
    </citation>
    <scope>NUCLEOTIDE SEQUENCE [LARGE SCALE GENOMIC DNA]</scope>
    <source>
        <strain evidence="3 4">AK7</strain>
    </source>
</reference>
<feature type="domain" description="Glycogen debranching enzyme C-terminal" evidence="1">
    <location>
        <begin position="277"/>
        <end position="633"/>
    </location>
</feature>
<evidence type="ECO:0000259" key="1">
    <source>
        <dbReference type="Pfam" id="PF06202"/>
    </source>
</evidence>
<gene>
    <name evidence="3" type="ORF">C900_03392</name>
</gene>
<dbReference type="eggNOG" id="COG3408">
    <property type="taxonomic scope" value="Bacteria"/>
</dbReference>
<dbReference type="GO" id="GO:0004134">
    <property type="term" value="F:4-alpha-glucanotransferase activity"/>
    <property type="evidence" value="ECO:0007669"/>
    <property type="project" value="InterPro"/>
</dbReference>
<dbReference type="InterPro" id="IPR024742">
    <property type="entry name" value="Glycogen_debranch_N"/>
</dbReference>
<dbReference type="AlphaFoldDB" id="L8JTG2"/>
<dbReference type="PATRIC" id="fig|1237149.3.peg.3153"/>
<keyword evidence="4" id="KW-1185">Reference proteome</keyword>
<evidence type="ECO:0000313" key="4">
    <source>
        <dbReference type="Proteomes" id="UP000011135"/>
    </source>
</evidence>
<dbReference type="InterPro" id="IPR012341">
    <property type="entry name" value="6hp_glycosidase-like_sf"/>
</dbReference>
<dbReference type="Proteomes" id="UP000011135">
    <property type="component" value="Unassembled WGS sequence"/>
</dbReference>
<name>L8JTG2_9BACT</name>
<dbReference type="InterPro" id="IPR032790">
    <property type="entry name" value="GDE_C"/>
</dbReference>
<dbReference type="Pfam" id="PF12439">
    <property type="entry name" value="GDE_N"/>
    <property type="match status" value="1"/>
</dbReference>
<dbReference type="InterPro" id="IPR006451">
    <property type="entry name" value="Glycogen_debranch_arc"/>
</dbReference>
<feature type="domain" description="Glycogen debranching enzyme bacterial and archaeal type N-terminal" evidence="2">
    <location>
        <begin position="20"/>
        <end position="239"/>
    </location>
</feature>
<protein>
    <submittedName>
        <fullName evidence="3">Putative glycogen debranching enzyme, archaeal type, TIGR01561</fullName>
    </submittedName>
</protein>
<dbReference type="PANTHER" id="PTHR10569:SF2">
    <property type="entry name" value="GLYCOGEN DEBRANCHING ENZYME"/>
    <property type="match status" value="1"/>
</dbReference>
<evidence type="ECO:0000313" key="3">
    <source>
        <dbReference type="EMBL" id="ELR70784.1"/>
    </source>
</evidence>
<sequence>MSYLKLTEPFLRDLTHSKEKEILLVNELGAYCSTTVCTCNTRKYHGLLAVPQPKLDDQWHVLLASLDESVLTADSGFSLAVHEYPGVHFPEGQQYLQAMIYETTPRWVYEMDGLRLEKELVLSKKENRLLIRYYLAEAKRTVKLQLRPFLAYRNAHTLRQVAPHNDAVAKALNNGIEFTMFPQYEPLFFQHSKKGTFVTTPDWYHNLEYQKEKERGYEYTESLFVPGFFEFSLKKGEELIFNIGLRETNPRILKRDFQKEKNAWHTLTNFEDCLINASEQFIMRQNERTVVVAGWPWFGPWGRDTFIALPGLTLTTNKTGLFKGIIDSAVRDLKRGLFPNVQTSYNSVDAPLWFIWALQQYAYHTNNLAGVWQEYSSYVRSILENYRDGTDFNIKARDNGLIWAGDSNYAVTWMDAIIDGYPVTPRLGMPVEVNALWFNAICFSLEASEAANDTDFIKNWDMYPDKIESAFIDTFWNEGKGYLADYADDSGAHWEIRPNQIFAVSLPYSPLRADMEEAVIQMIEKELLTPRGLRTLSPSDPAYIGSYGGDQPARDKAYHQGTVWPWLLGHYAEACLKVRGKSAAKQIEKLYKGLEPTVVECALGTIPEVYSGDAPHKPGGAIAQAWSVAEALRTKQLLNLYKTSKPQRKQRKTTKVKELQD</sequence>
<dbReference type="Pfam" id="PF06202">
    <property type="entry name" value="GDE_C"/>
    <property type="match status" value="1"/>
</dbReference>
<dbReference type="GO" id="GO:0005980">
    <property type="term" value="P:glycogen catabolic process"/>
    <property type="evidence" value="ECO:0007669"/>
    <property type="project" value="InterPro"/>
</dbReference>
<dbReference type="STRING" id="1237149.C900_03392"/>
<dbReference type="Gene3D" id="1.50.10.10">
    <property type="match status" value="1"/>
</dbReference>
<dbReference type="NCBIfam" id="TIGR01561">
    <property type="entry name" value="gde_arch"/>
    <property type="match status" value="1"/>
</dbReference>
<dbReference type="SUPFAM" id="SSF48208">
    <property type="entry name" value="Six-hairpin glycosidases"/>
    <property type="match status" value="1"/>
</dbReference>